<evidence type="ECO:0000313" key="3">
    <source>
        <dbReference type="Proteomes" id="UP001220217"/>
    </source>
</evidence>
<sequence>MSEVKVWYMTEEERLEYIKKNPIVPRPLKKGDSFKDIHKARRRSLRTKGDS</sequence>
<dbReference type="RefSeq" id="WP_275037824.1">
    <property type="nucleotide sequence ID" value="NZ_CP118721.1"/>
</dbReference>
<dbReference type="Proteomes" id="UP001220217">
    <property type="component" value="Plasmid pG5MAi6_3"/>
</dbReference>
<dbReference type="AlphaFoldDB" id="A0ABD7X6I1"/>
<proteinExistence type="predicted"/>
<name>A0ABD7X6I1_PRIAR</name>
<feature type="region of interest" description="Disordered" evidence="1">
    <location>
        <begin position="29"/>
        <end position="51"/>
    </location>
</feature>
<organism evidence="2 3">
    <name type="scientific">Priestia aryabhattai</name>
    <name type="common">Bacillus aryabhattai</name>
    <dbReference type="NCBI Taxonomy" id="412384"/>
    <lineage>
        <taxon>Bacteria</taxon>
        <taxon>Bacillati</taxon>
        <taxon>Bacillota</taxon>
        <taxon>Bacilli</taxon>
        <taxon>Bacillales</taxon>
        <taxon>Bacillaceae</taxon>
        <taxon>Priestia</taxon>
    </lineage>
</organism>
<dbReference type="EMBL" id="CP118721">
    <property type="protein sequence ID" value="WEA47324.1"/>
    <property type="molecule type" value="Genomic_DNA"/>
</dbReference>
<geneLocation type="plasmid" evidence="2 3">
    <name>pG5MAi6_3</name>
</geneLocation>
<accession>A0ABD7X6I1</accession>
<gene>
    <name evidence="2" type="ORF">PWO00_28525</name>
</gene>
<reference evidence="2 3" key="1">
    <citation type="submission" date="2023-02" db="EMBL/GenBank/DDBJ databases">
        <title>Complete genome sequence of Priestia aryabhattai G5MAi6, a methanol-tolerant strain isolated from tap water in Hong Kong.</title>
        <authorList>
            <person name="Leung K.M."/>
            <person name="Lai G.K.K."/>
            <person name="Griffin S.D.J."/>
        </authorList>
    </citation>
    <scope>NUCLEOTIDE SEQUENCE [LARGE SCALE GENOMIC DNA]</scope>
    <source>
        <strain evidence="2 3">G5MAi6</strain>
        <plasmid evidence="2 3">pG5MAi6_3</plasmid>
    </source>
</reference>
<keyword evidence="2" id="KW-0614">Plasmid</keyword>
<feature type="compositionally biased region" description="Basic residues" evidence="1">
    <location>
        <begin position="38"/>
        <end position="51"/>
    </location>
</feature>
<evidence type="ECO:0000313" key="2">
    <source>
        <dbReference type="EMBL" id="WEA47324.1"/>
    </source>
</evidence>
<evidence type="ECO:0000256" key="1">
    <source>
        <dbReference type="SAM" id="MobiDB-lite"/>
    </source>
</evidence>
<protein>
    <submittedName>
        <fullName evidence="2">Uncharacterized protein</fullName>
    </submittedName>
</protein>